<comment type="caution">
    <text evidence="4">The sequence shown here is derived from an EMBL/GenBank/DDBJ whole genome shotgun (WGS) entry which is preliminary data.</text>
</comment>
<keyword evidence="2" id="KW-1133">Transmembrane helix</keyword>
<dbReference type="InterPro" id="IPR025874">
    <property type="entry name" value="DZR"/>
</dbReference>
<dbReference type="AlphaFoldDB" id="A0A9D1EKS0"/>
<dbReference type="InterPro" id="IPR016186">
    <property type="entry name" value="C-type_lectin-like/link_sf"/>
</dbReference>
<dbReference type="Proteomes" id="UP000886841">
    <property type="component" value="Unassembled WGS sequence"/>
</dbReference>
<dbReference type="SUPFAM" id="SSF56436">
    <property type="entry name" value="C-type lectin-like"/>
    <property type="match status" value="1"/>
</dbReference>
<evidence type="ECO:0000313" key="4">
    <source>
        <dbReference type="EMBL" id="HIR93845.1"/>
    </source>
</evidence>
<reference evidence="4" key="1">
    <citation type="submission" date="2020-10" db="EMBL/GenBank/DDBJ databases">
        <authorList>
            <person name="Gilroy R."/>
        </authorList>
    </citation>
    <scope>NUCLEOTIDE SEQUENCE</scope>
    <source>
        <strain evidence="4">ChiSxjej1B13-7041</strain>
    </source>
</reference>
<keyword evidence="2" id="KW-0472">Membrane</keyword>
<dbReference type="Gene3D" id="3.10.100.10">
    <property type="entry name" value="Mannose-Binding Protein A, subunit A"/>
    <property type="match status" value="1"/>
</dbReference>
<feature type="compositionally biased region" description="Acidic residues" evidence="1">
    <location>
        <begin position="208"/>
        <end position="224"/>
    </location>
</feature>
<feature type="compositionally biased region" description="Low complexity" evidence="1">
    <location>
        <begin position="227"/>
        <end position="245"/>
    </location>
</feature>
<dbReference type="InterPro" id="IPR016187">
    <property type="entry name" value="CTDL_fold"/>
</dbReference>
<keyword evidence="2" id="KW-0812">Transmembrane</keyword>
<dbReference type="Pfam" id="PF12773">
    <property type="entry name" value="DZR"/>
    <property type="match status" value="1"/>
</dbReference>
<reference evidence="4" key="2">
    <citation type="journal article" date="2021" name="PeerJ">
        <title>Extensive microbial diversity within the chicken gut microbiome revealed by metagenomics and culture.</title>
        <authorList>
            <person name="Gilroy R."/>
            <person name="Ravi A."/>
            <person name="Getino M."/>
            <person name="Pursley I."/>
            <person name="Horton D.L."/>
            <person name="Alikhan N.F."/>
            <person name="Baker D."/>
            <person name="Gharbi K."/>
            <person name="Hall N."/>
            <person name="Watson M."/>
            <person name="Adriaenssens E.M."/>
            <person name="Foster-Nyarko E."/>
            <person name="Jarju S."/>
            <person name="Secka A."/>
            <person name="Antonio M."/>
            <person name="Oren A."/>
            <person name="Chaudhuri R.R."/>
            <person name="La Ragione R."/>
            <person name="Hildebrand F."/>
            <person name="Pallen M.J."/>
        </authorList>
    </citation>
    <scope>NUCLEOTIDE SEQUENCE</scope>
    <source>
        <strain evidence="4">ChiSxjej1B13-7041</strain>
    </source>
</reference>
<sequence length="395" mass="43653">MYCPNCGHNNEEQARFCEECGTPLQQAVKKECPRCRAVIQEEGVRYCPECGYPLGQAGAQPEAFQGAVPPTGQGEAAPLGQRETAPASGQPGDPWAYGRTEAEGEDRTVLTAQNAGRGAGSDPGRTQIQSDFKPFVEEGAPQEPVREKKRNKENKEKEASMVPVVVLGILTAVLAAAVVGLAIWYMRLSKEADTYEVPDFSEIIEESAEAGETSGDAEEPEEEEPKVTVTATPTVTLAPTATPTEAPKEHRYELVIEDCTWEEARQKCADKGGYLAVLETEEEWEALIKTIELNGLSDKQFFIGARRDLNGSTYYWVDAQNQLTGESLNEDSSVMKSHWMQGEPSYQDQSIPEYCVNMYYYKNEGRWVLNDIPNAILEAVKSYSGKIGYICEYEE</sequence>
<dbReference type="EMBL" id="DVHU01000094">
    <property type="protein sequence ID" value="HIR93845.1"/>
    <property type="molecule type" value="Genomic_DNA"/>
</dbReference>
<evidence type="ECO:0000256" key="1">
    <source>
        <dbReference type="SAM" id="MobiDB-lite"/>
    </source>
</evidence>
<dbReference type="SMART" id="SM00034">
    <property type="entry name" value="CLECT"/>
    <property type="match status" value="1"/>
</dbReference>
<dbReference type="CDD" id="cd00037">
    <property type="entry name" value="CLECT"/>
    <property type="match status" value="1"/>
</dbReference>
<proteinExistence type="predicted"/>
<dbReference type="PROSITE" id="PS50041">
    <property type="entry name" value="C_TYPE_LECTIN_2"/>
    <property type="match status" value="1"/>
</dbReference>
<feature type="region of interest" description="Disordered" evidence="1">
    <location>
        <begin position="208"/>
        <end position="249"/>
    </location>
</feature>
<dbReference type="PANTHER" id="PTHR22803">
    <property type="entry name" value="MANNOSE, PHOSPHOLIPASE, LECTIN RECEPTOR RELATED"/>
    <property type="match status" value="1"/>
</dbReference>
<feature type="region of interest" description="Disordered" evidence="1">
    <location>
        <begin position="62"/>
        <end position="158"/>
    </location>
</feature>
<name>A0A9D1EKS0_9FIRM</name>
<evidence type="ECO:0000259" key="3">
    <source>
        <dbReference type="PROSITE" id="PS50041"/>
    </source>
</evidence>
<accession>A0A9D1EKS0</accession>
<feature type="transmembrane region" description="Helical" evidence="2">
    <location>
        <begin position="159"/>
        <end position="186"/>
    </location>
</feature>
<organism evidence="4 5">
    <name type="scientific">Candidatus Egerieimonas intestinavium</name>
    <dbReference type="NCBI Taxonomy" id="2840777"/>
    <lineage>
        <taxon>Bacteria</taxon>
        <taxon>Bacillati</taxon>
        <taxon>Bacillota</taxon>
        <taxon>Clostridia</taxon>
        <taxon>Lachnospirales</taxon>
        <taxon>Lachnospiraceae</taxon>
        <taxon>Lachnospiraceae incertae sedis</taxon>
        <taxon>Candidatus Egerieimonas</taxon>
    </lineage>
</organism>
<feature type="domain" description="C-type lectin" evidence="3">
    <location>
        <begin position="252"/>
        <end position="367"/>
    </location>
</feature>
<gene>
    <name evidence="4" type="ORF">IAB98_10560</name>
</gene>
<dbReference type="InterPro" id="IPR001304">
    <property type="entry name" value="C-type_lectin-like"/>
</dbReference>
<dbReference type="InterPro" id="IPR050111">
    <property type="entry name" value="C-type_lectin/snaclec_domain"/>
</dbReference>
<dbReference type="Pfam" id="PF00059">
    <property type="entry name" value="Lectin_C"/>
    <property type="match status" value="1"/>
</dbReference>
<evidence type="ECO:0000313" key="5">
    <source>
        <dbReference type="Proteomes" id="UP000886841"/>
    </source>
</evidence>
<evidence type="ECO:0000256" key="2">
    <source>
        <dbReference type="SAM" id="Phobius"/>
    </source>
</evidence>
<protein>
    <submittedName>
        <fullName evidence="4">Zinc-ribbon domain-containing protein</fullName>
    </submittedName>
</protein>